<dbReference type="AlphaFoldDB" id="A0A8K0WR18"/>
<evidence type="ECO:0000313" key="6">
    <source>
        <dbReference type="EMBL" id="KAH7319698.1"/>
    </source>
</evidence>
<evidence type="ECO:0000256" key="4">
    <source>
        <dbReference type="ARBA" id="ARBA00038314"/>
    </source>
</evidence>
<comment type="caution">
    <text evidence="6">The sequence shown here is derived from an EMBL/GenBank/DDBJ whole genome shotgun (WGS) entry which is preliminary data.</text>
</comment>
<organism evidence="6 7">
    <name type="scientific">Stachybotrys elegans</name>
    <dbReference type="NCBI Taxonomy" id="80388"/>
    <lineage>
        <taxon>Eukaryota</taxon>
        <taxon>Fungi</taxon>
        <taxon>Dikarya</taxon>
        <taxon>Ascomycota</taxon>
        <taxon>Pezizomycotina</taxon>
        <taxon>Sordariomycetes</taxon>
        <taxon>Hypocreomycetidae</taxon>
        <taxon>Hypocreales</taxon>
        <taxon>Stachybotryaceae</taxon>
        <taxon>Stachybotrys</taxon>
    </lineage>
</organism>
<dbReference type="PANTHER" id="PTHR35897:SF1">
    <property type="entry name" value="METHYLTRANSFERASE AUSD"/>
    <property type="match status" value="1"/>
</dbReference>
<evidence type="ECO:0000256" key="1">
    <source>
        <dbReference type="ARBA" id="ARBA00005179"/>
    </source>
</evidence>
<accession>A0A8K0WR18</accession>
<dbReference type="SUPFAM" id="SSF53335">
    <property type="entry name" value="S-adenosyl-L-methionine-dependent methyltransferases"/>
    <property type="match status" value="1"/>
</dbReference>
<dbReference type="EMBL" id="JAGPNK010000006">
    <property type="protein sequence ID" value="KAH7319698.1"/>
    <property type="molecule type" value="Genomic_DNA"/>
</dbReference>
<comment type="similarity">
    <text evidence="4">Belongs to the class I-like SAM-binding methyltransferase superfamily.</text>
</comment>
<proteinExistence type="inferred from homology"/>
<reference evidence="6" key="1">
    <citation type="journal article" date="2021" name="Nat. Commun.">
        <title>Genetic determinants of endophytism in the Arabidopsis root mycobiome.</title>
        <authorList>
            <person name="Mesny F."/>
            <person name="Miyauchi S."/>
            <person name="Thiergart T."/>
            <person name="Pickel B."/>
            <person name="Atanasova L."/>
            <person name="Karlsson M."/>
            <person name="Huettel B."/>
            <person name="Barry K.W."/>
            <person name="Haridas S."/>
            <person name="Chen C."/>
            <person name="Bauer D."/>
            <person name="Andreopoulos W."/>
            <person name="Pangilinan J."/>
            <person name="LaButti K."/>
            <person name="Riley R."/>
            <person name="Lipzen A."/>
            <person name="Clum A."/>
            <person name="Drula E."/>
            <person name="Henrissat B."/>
            <person name="Kohler A."/>
            <person name="Grigoriev I.V."/>
            <person name="Martin F.M."/>
            <person name="Hacquard S."/>
        </authorList>
    </citation>
    <scope>NUCLEOTIDE SEQUENCE</scope>
    <source>
        <strain evidence="6">MPI-CAGE-CH-0235</strain>
    </source>
</reference>
<dbReference type="OrthoDB" id="2094832at2759"/>
<sequence length="273" mass="31227">MDLLQLGQWSYIPEVPDSIAPARRLLQTYSKLPAEDVDRHILQVREEAWNITRFPCIGRWRFLSLLDTSEAFYRQILFRLTVPKSADALLDLGCGVGQVLRQLRAEGVNDSQLYGTDIEPRLVDLGYDLFQDRHQLNARFVFGDVVDPDDTRFTTLRGKITMVHATSFFHLFNWVQQLYIGKRIVGFLKPGTRNAVIFGRQMGTTKPSDSAVRSAAPYLHDGLSFQRLWDEIGRMTRTKWLVQLTALDEPVDDLAGVLPQHTAPYSFAIYQLP</sequence>
<name>A0A8K0WR18_9HYPO</name>
<dbReference type="GO" id="GO:0016740">
    <property type="term" value="F:transferase activity"/>
    <property type="evidence" value="ECO:0007669"/>
    <property type="project" value="UniProtKB-KW"/>
</dbReference>
<dbReference type="CDD" id="cd02440">
    <property type="entry name" value="AdoMet_MTases"/>
    <property type="match status" value="1"/>
</dbReference>
<dbReference type="InterPro" id="IPR041698">
    <property type="entry name" value="Methyltransf_25"/>
</dbReference>
<dbReference type="Pfam" id="PF13649">
    <property type="entry name" value="Methyltransf_25"/>
    <property type="match status" value="1"/>
</dbReference>
<evidence type="ECO:0000313" key="7">
    <source>
        <dbReference type="Proteomes" id="UP000813444"/>
    </source>
</evidence>
<evidence type="ECO:0000256" key="3">
    <source>
        <dbReference type="ARBA" id="ARBA00022691"/>
    </source>
</evidence>
<evidence type="ECO:0000259" key="5">
    <source>
        <dbReference type="Pfam" id="PF13649"/>
    </source>
</evidence>
<dbReference type="PANTHER" id="PTHR35897">
    <property type="entry name" value="METHYLTRANSFERASE AUSD"/>
    <property type="match status" value="1"/>
</dbReference>
<dbReference type="InterPro" id="IPR029063">
    <property type="entry name" value="SAM-dependent_MTases_sf"/>
</dbReference>
<feature type="domain" description="Methyltransferase" evidence="5">
    <location>
        <begin position="90"/>
        <end position="191"/>
    </location>
</feature>
<dbReference type="Proteomes" id="UP000813444">
    <property type="component" value="Unassembled WGS sequence"/>
</dbReference>
<keyword evidence="7" id="KW-1185">Reference proteome</keyword>
<gene>
    <name evidence="6" type="ORF">B0I35DRAFT_217887</name>
</gene>
<dbReference type="InterPro" id="IPR051654">
    <property type="entry name" value="Meroterpenoid_MTases"/>
</dbReference>
<dbReference type="Gene3D" id="3.40.50.150">
    <property type="entry name" value="Vaccinia Virus protein VP39"/>
    <property type="match status" value="1"/>
</dbReference>
<keyword evidence="3" id="KW-0949">S-adenosyl-L-methionine</keyword>
<comment type="pathway">
    <text evidence="1">Secondary metabolite biosynthesis.</text>
</comment>
<evidence type="ECO:0000256" key="2">
    <source>
        <dbReference type="ARBA" id="ARBA00022679"/>
    </source>
</evidence>
<protein>
    <recommendedName>
        <fullName evidence="5">Methyltransferase domain-containing protein</fullName>
    </recommendedName>
</protein>
<keyword evidence="2" id="KW-0808">Transferase</keyword>